<dbReference type="SUPFAM" id="SSF49764">
    <property type="entry name" value="HSP20-like chaperones"/>
    <property type="match status" value="1"/>
</dbReference>
<dbReference type="InterPro" id="IPR037898">
    <property type="entry name" value="NudC_fam"/>
</dbReference>
<comment type="caution">
    <text evidence="6">The sequence shown here is derived from an EMBL/GenBank/DDBJ whole genome shotgun (WGS) entry which is preliminary data.</text>
</comment>
<dbReference type="FunFam" id="2.60.40.790:FF:000001">
    <property type="entry name" value="Nuclear migration protein nudC"/>
    <property type="match status" value="1"/>
</dbReference>
<dbReference type="PANTHER" id="PTHR12356">
    <property type="entry name" value="NUCLEAR MOVEMENT PROTEIN NUDC"/>
    <property type="match status" value="1"/>
</dbReference>
<organism evidence="6 7">
    <name type="scientific">Miscanthus lutarioriparius</name>
    <dbReference type="NCBI Taxonomy" id="422564"/>
    <lineage>
        <taxon>Eukaryota</taxon>
        <taxon>Viridiplantae</taxon>
        <taxon>Streptophyta</taxon>
        <taxon>Embryophyta</taxon>
        <taxon>Tracheophyta</taxon>
        <taxon>Spermatophyta</taxon>
        <taxon>Magnoliopsida</taxon>
        <taxon>Liliopsida</taxon>
        <taxon>Poales</taxon>
        <taxon>Poaceae</taxon>
        <taxon>PACMAD clade</taxon>
        <taxon>Panicoideae</taxon>
        <taxon>Andropogonodae</taxon>
        <taxon>Andropogoneae</taxon>
        <taxon>Saccharinae</taxon>
        <taxon>Miscanthus</taxon>
    </lineage>
</organism>
<name>A0A811PP44_9POAL</name>
<feature type="region of interest" description="Disordered" evidence="4">
    <location>
        <begin position="1"/>
        <end position="23"/>
    </location>
</feature>
<evidence type="ECO:0000313" key="6">
    <source>
        <dbReference type="EMBL" id="CAD6249519.1"/>
    </source>
</evidence>
<dbReference type="PROSITE" id="PS51203">
    <property type="entry name" value="CS"/>
    <property type="match status" value="1"/>
</dbReference>
<dbReference type="Gene3D" id="2.60.40.790">
    <property type="match status" value="1"/>
</dbReference>
<dbReference type="GO" id="GO:0006457">
    <property type="term" value="P:protein folding"/>
    <property type="evidence" value="ECO:0007669"/>
    <property type="project" value="TreeGrafter"/>
</dbReference>
<sequence length="276" mass="30626">MAIITDSQEDGDGEVAAPSAAKAISRSDEDVLAAVLERMGGPLPFLQAAIDVARERSGLFHCDPTAARKVAAMAKAARAKVEAEEKLVAAKEETRKLTERRRNEESRRAADSERKLEGGAENAAKDGRRAREPNAENGLDLEKYSWTQELSEVNITVPVPQGTKSMFVVCEIEKNHLKVALKGQTPIIDGVLYQPVNVCDCFWTIEDGKSLSILLSKQNKKEWWASVIRGGPELDIKKVKIMPSRLCDLDIDPETRQALQKSKFEHHRRNMGLPTR</sequence>
<evidence type="ECO:0000256" key="3">
    <source>
        <dbReference type="ARBA" id="ARBA00053226"/>
    </source>
</evidence>
<dbReference type="GO" id="GO:0051082">
    <property type="term" value="F:unfolded protein binding"/>
    <property type="evidence" value="ECO:0007669"/>
    <property type="project" value="TreeGrafter"/>
</dbReference>
<gene>
    <name evidence="6" type="ORF">NCGR_LOCUS33338</name>
</gene>
<dbReference type="PANTHER" id="PTHR12356:SF3">
    <property type="entry name" value="NUCLEAR MIGRATION PROTEIN NUDC"/>
    <property type="match status" value="1"/>
</dbReference>
<proteinExistence type="predicted"/>
<evidence type="ECO:0000313" key="7">
    <source>
        <dbReference type="Proteomes" id="UP000604825"/>
    </source>
</evidence>
<dbReference type="AlphaFoldDB" id="A0A811PP44"/>
<evidence type="ECO:0000256" key="4">
    <source>
        <dbReference type="SAM" id="MobiDB-lite"/>
    </source>
</evidence>
<dbReference type="InterPro" id="IPR008978">
    <property type="entry name" value="HSP20-like_chaperone"/>
</dbReference>
<comment type="subcellular location">
    <subcellularLocation>
        <location evidence="1">Cytoplasmic granule</location>
    </subcellularLocation>
</comment>
<dbReference type="EMBL" id="CAJGYO010000008">
    <property type="protein sequence ID" value="CAD6249519.1"/>
    <property type="molecule type" value="Genomic_DNA"/>
</dbReference>
<dbReference type="Proteomes" id="UP000604825">
    <property type="component" value="Unassembled WGS sequence"/>
</dbReference>
<protein>
    <recommendedName>
        <fullName evidence="5">CS domain-containing protein</fullName>
    </recommendedName>
</protein>
<dbReference type="InterPro" id="IPR007052">
    <property type="entry name" value="CS_dom"/>
</dbReference>
<dbReference type="CDD" id="cd06467">
    <property type="entry name" value="p23_NUDC_like"/>
    <property type="match status" value="1"/>
</dbReference>
<dbReference type="Pfam" id="PF04969">
    <property type="entry name" value="CS"/>
    <property type="match status" value="1"/>
</dbReference>
<evidence type="ECO:0000256" key="2">
    <source>
        <dbReference type="ARBA" id="ARBA00022490"/>
    </source>
</evidence>
<feature type="domain" description="CS" evidence="5">
    <location>
        <begin position="139"/>
        <end position="228"/>
    </location>
</feature>
<keyword evidence="7" id="KW-1185">Reference proteome</keyword>
<feature type="region of interest" description="Disordered" evidence="4">
    <location>
        <begin position="95"/>
        <end position="136"/>
    </location>
</feature>
<dbReference type="OrthoDB" id="416217at2759"/>
<feature type="compositionally biased region" description="Basic and acidic residues" evidence="4">
    <location>
        <begin position="95"/>
        <end position="134"/>
    </location>
</feature>
<accession>A0A811PP44</accession>
<keyword evidence="2" id="KW-0963">Cytoplasm</keyword>
<evidence type="ECO:0000259" key="5">
    <source>
        <dbReference type="PROSITE" id="PS51203"/>
    </source>
</evidence>
<dbReference type="GO" id="GO:0005737">
    <property type="term" value="C:cytoplasm"/>
    <property type="evidence" value="ECO:0007669"/>
    <property type="project" value="TreeGrafter"/>
</dbReference>
<reference evidence="6" key="1">
    <citation type="submission" date="2020-10" db="EMBL/GenBank/DDBJ databases">
        <authorList>
            <person name="Han B."/>
            <person name="Lu T."/>
            <person name="Zhao Q."/>
            <person name="Huang X."/>
            <person name="Zhao Y."/>
        </authorList>
    </citation>
    <scope>NUCLEOTIDE SEQUENCE</scope>
</reference>
<evidence type="ECO:0000256" key="1">
    <source>
        <dbReference type="ARBA" id="ARBA00004463"/>
    </source>
</evidence>
<comment type="function">
    <text evidence="3">Small heat shock protein required for the establishment of auxin gradients and for patterning of the apical domain of the embryo. Involved in the specification of the cotyledon primordia. Also required for normal inflorescence and floral meristem function, normal developmental patterning and thermotolerance. Acts as a molecular chaperone.</text>
</comment>